<name>A0A1H4KL36_9BACT</name>
<organism evidence="1 2">
    <name type="scientific">Terriglobus roseus</name>
    <dbReference type="NCBI Taxonomy" id="392734"/>
    <lineage>
        <taxon>Bacteria</taxon>
        <taxon>Pseudomonadati</taxon>
        <taxon>Acidobacteriota</taxon>
        <taxon>Terriglobia</taxon>
        <taxon>Terriglobales</taxon>
        <taxon>Acidobacteriaceae</taxon>
        <taxon>Terriglobus</taxon>
    </lineage>
</organism>
<sequence>MTHLASGRILGGVNLRVLFHNNCFDGACSASLFTRFHRDCIGTAESYDYKGLMHKAGAQFDEADFTGGENAIVDFKYSNSPKITWWFDHHQSAFLTEGDRQRFELETQSSAVDAPKYVQPQKFFDPLYVSCTGFIADMTRLHYGYDSSDLRELIHWANIIDGAKFESAQAAVELAEPALKLMTVIESVSDPAFIPRLIPLLTAQPLSVTLQEGFVQAELGPRLEKHQRDIALLRSRVSEDRGVITFDISDQPTEGYSKFIPYFLLPEAVYVVGISKSSFRTKISVGTNPWTTVAADHLANIAAICERYGGGGHARVGAISVPVDQHEEATRIAAEVIAELKALGHRNVPPANPA</sequence>
<evidence type="ECO:0000313" key="2">
    <source>
        <dbReference type="Proteomes" id="UP000182409"/>
    </source>
</evidence>
<dbReference type="AlphaFoldDB" id="A0A1H4KL36"/>
<reference evidence="1 2" key="1">
    <citation type="submission" date="2016-10" db="EMBL/GenBank/DDBJ databases">
        <authorList>
            <person name="de Groot N.N."/>
        </authorList>
    </citation>
    <scope>NUCLEOTIDE SEQUENCE [LARGE SCALE GENOMIC DNA]</scope>
    <source>
        <strain evidence="1 2">AB35.6</strain>
    </source>
</reference>
<dbReference type="InterPro" id="IPR038763">
    <property type="entry name" value="DHH_sf"/>
</dbReference>
<dbReference type="EMBL" id="FNSD01000001">
    <property type="protein sequence ID" value="SEB59113.1"/>
    <property type="molecule type" value="Genomic_DNA"/>
</dbReference>
<dbReference type="SUPFAM" id="SSF64182">
    <property type="entry name" value="DHH phosphoesterases"/>
    <property type="match status" value="1"/>
</dbReference>
<accession>A0A1H4KL36</accession>
<evidence type="ECO:0008006" key="3">
    <source>
        <dbReference type="Google" id="ProtNLM"/>
    </source>
</evidence>
<proteinExistence type="predicted"/>
<dbReference type="OrthoDB" id="105221at2"/>
<gene>
    <name evidence="1" type="ORF">SAMN05443244_1246</name>
</gene>
<protein>
    <recommendedName>
        <fullName evidence="3">Phosphoesterase</fullName>
    </recommendedName>
</protein>
<dbReference type="Proteomes" id="UP000182409">
    <property type="component" value="Unassembled WGS sequence"/>
</dbReference>
<evidence type="ECO:0000313" key="1">
    <source>
        <dbReference type="EMBL" id="SEB59113.1"/>
    </source>
</evidence>